<reference evidence="1" key="1">
    <citation type="submission" date="2021-06" db="EMBL/GenBank/DDBJ databases">
        <authorList>
            <person name="Kallberg Y."/>
            <person name="Tangrot J."/>
            <person name="Rosling A."/>
        </authorList>
    </citation>
    <scope>NUCLEOTIDE SEQUENCE</scope>
    <source>
        <strain evidence="1">FL966</strain>
    </source>
</reference>
<dbReference type="OrthoDB" id="2434392at2759"/>
<dbReference type="EMBL" id="CAJVQA010024472">
    <property type="protein sequence ID" value="CAG8782544.1"/>
    <property type="molecule type" value="Genomic_DNA"/>
</dbReference>
<keyword evidence="2" id="KW-1185">Reference proteome</keyword>
<feature type="non-terminal residue" evidence="1">
    <location>
        <position position="1"/>
    </location>
</feature>
<sequence>MILDFEKDDNTHLHASLSPFDLDQIEKQFKIVISNSLNKYWHDFHKAELVAILLDL</sequence>
<dbReference type="Proteomes" id="UP000789759">
    <property type="component" value="Unassembled WGS sequence"/>
</dbReference>
<organism evidence="1 2">
    <name type="scientific">Cetraspora pellucida</name>
    <dbReference type="NCBI Taxonomy" id="1433469"/>
    <lineage>
        <taxon>Eukaryota</taxon>
        <taxon>Fungi</taxon>
        <taxon>Fungi incertae sedis</taxon>
        <taxon>Mucoromycota</taxon>
        <taxon>Glomeromycotina</taxon>
        <taxon>Glomeromycetes</taxon>
        <taxon>Diversisporales</taxon>
        <taxon>Gigasporaceae</taxon>
        <taxon>Cetraspora</taxon>
    </lineage>
</organism>
<accession>A0A9N9JLM2</accession>
<evidence type="ECO:0000313" key="2">
    <source>
        <dbReference type="Proteomes" id="UP000789759"/>
    </source>
</evidence>
<proteinExistence type="predicted"/>
<gene>
    <name evidence="1" type="ORF">CPELLU_LOCUS16470</name>
</gene>
<evidence type="ECO:0000313" key="1">
    <source>
        <dbReference type="EMBL" id="CAG8782544.1"/>
    </source>
</evidence>
<name>A0A9N9JLM2_9GLOM</name>
<dbReference type="AlphaFoldDB" id="A0A9N9JLM2"/>
<comment type="caution">
    <text evidence="1">The sequence shown here is derived from an EMBL/GenBank/DDBJ whole genome shotgun (WGS) entry which is preliminary data.</text>
</comment>
<protein>
    <submittedName>
        <fullName evidence="1">9152_t:CDS:1</fullName>
    </submittedName>
</protein>